<dbReference type="GeneID" id="91149388"/>
<dbReference type="RefSeq" id="WP_168296816.1">
    <property type="nucleotide sequence ID" value="NZ_CP071604.1"/>
</dbReference>
<gene>
    <name evidence="1" type="ORF">ABID08_000431</name>
</gene>
<proteinExistence type="predicted"/>
<keyword evidence="2" id="KW-1185">Reference proteome</keyword>
<comment type="caution">
    <text evidence="1">The sequence shown here is derived from an EMBL/GenBank/DDBJ whole genome shotgun (WGS) entry which is preliminary data.</text>
</comment>
<evidence type="ECO:0000313" key="2">
    <source>
        <dbReference type="Proteomes" id="UP001549077"/>
    </source>
</evidence>
<reference evidence="1 2" key="1">
    <citation type="submission" date="2024-06" db="EMBL/GenBank/DDBJ databases">
        <title>Genomic Encyclopedia of Type Strains, Phase IV (KMG-IV): sequencing the most valuable type-strain genomes for metagenomic binning, comparative biology and taxonomic classification.</title>
        <authorList>
            <person name="Goeker M."/>
        </authorList>
    </citation>
    <scope>NUCLEOTIDE SEQUENCE [LARGE SCALE GENOMIC DNA]</scope>
    <source>
        <strain evidence="1 2">DSM 29288</strain>
    </source>
</reference>
<organism evidence="1 2">
    <name type="scientific">Rhizobium binae</name>
    <dbReference type="NCBI Taxonomy" id="1138190"/>
    <lineage>
        <taxon>Bacteria</taxon>
        <taxon>Pseudomonadati</taxon>
        <taxon>Pseudomonadota</taxon>
        <taxon>Alphaproteobacteria</taxon>
        <taxon>Hyphomicrobiales</taxon>
        <taxon>Rhizobiaceae</taxon>
        <taxon>Rhizobium/Agrobacterium group</taxon>
        <taxon>Rhizobium</taxon>
    </lineage>
</organism>
<name>A0ABV2MC64_9HYPH</name>
<accession>A0ABV2MC64</accession>
<evidence type="ECO:0000313" key="1">
    <source>
        <dbReference type="EMBL" id="MET3753092.1"/>
    </source>
</evidence>
<dbReference type="Pfam" id="PF21820">
    <property type="entry name" value="DUF6886"/>
    <property type="match status" value="1"/>
</dbReference>
<dbReference type="InterPro" id="IPR049253">
    <property type="entry name" value="DUF6886"/>
</dbReference>
<dbReference type="Proteomes" id="UP001549077">
    <property type="component" value="Unassembled WGS sequence"/>
</dbReference>
<sequence length="178" mass="21053">MRLFHFSDDPDIAVFEPCPVLTPSVRPVGREWLNGPLVWAIDGDHDFMYLFPRDCPRILIWAKPETAETEREHWLGGWRAAAFIERHWLERLEAETIHRYEMRSEGFEDLEDAGMWVSRRRVIPTERIAMSRLDREFAPRGVELRAVDSLPPLKGLWHTSLHVSGIRLRNARDWEWAR</sequence>
<dbReference type="EMBL" id="JBEPMY010000001">
    <property type="protein sequence ID" value="MET3753092.1"/>
    <property type="molecule type" value="Genomic_DNA"/>
</dbReference>
<protein>
    <submittedName>
        <fullName evidence="1">Uncharacterized protein</fullName>
    </submittedName>
</protein>